<evidence type="ECO:0008006" key="3">
    <source>
        <dbReference type="Google" id="ProtNLM"/>
    </source>
</evidence>
<reference evidence="2" key="1">
    <citation type="journal article" date="2019" name="Int. J. Syst. Evol. Microbiol.">
        <title>The Global Catalogue of Microorganisms (GCM) 10K type strain sequencing project: providing services to taxonomists for standard genome sequencing and annotation.</title>
        <authorList>
            <consortium name="The Broad Institute Genomics Platform"/>
            <consortium name="The Broad Institute Genome Sequencing Center for Infectious Disease"/>
            <person name="Wu L."/>
            <person name="Ma J."/>
        </authorList>
    </citation>
    <scope>NUCLEOTIDE SEQUENCE [LARGE SCALE GENOMIC DNA]</scope>
    <source>
        <strain evidence="2">KCTC 12708</strain>
    </source>
</reference>
<dbReference type="GeneID" id="94368319"/>
<dbReference type="Proteomes" id="UP000615593">
    <property type="component" value="Unassembled WGS sequence"/>
</dbReference>
<evidence type="ECO:0000313" key="1">
    <source>
        <dbReference type="EMBL" id="GGZ47703.1"/>
    </source>
</evidence>
<dbReference type="RefSeq" id="WP_027885525.1">
    <property type="nucleotide sequence ID" value="NZ_BMWY01000001.1"/>
</dbReference>
<protein>
    <recommendedName>
        <fullName evidence="3">Carboxypeptidase regulatory-like domain-containing protein</fullName>
    </recommendedName>
</protein>
<accession>A0ABQ3BJ93</accession>
<gene>
    <name evidence="1" type="ORF">GCM10008088_06640</name>
</gene>
<dbReference type="EMBL" id="BMWY01000001">
    <property type="protein sequence ID" value="GGZ47703.1"/>
    <property type="molecule type" value="Genomic_DNA"/>
</dbReference>
<evidence type="ECO:0000313" key="2">
    <source>
        <dbReference type="Proteomes" id="UP000615593"/>
    </source>
</evidence>
<organism evidence="1 2">
    <name type="scientific">Mesonia mobilis</name>
    <dbReference type="NCBI Taxonomy" id="369791"/>
    <lineage>
        <taxon>Bacteria</taxon>
        <taxon>Pseudomonadati</taxon>
        <taxon>Bacteroidota</taxon>
        <taxon>Flavobacteriia</taxon>
        <taxon>Flavobacteriales</taxon>
        <taxon>Flavobacteriaceae</taxon>
        <taxon>Mesonia</taxon>
    </lineage>
</organism>
<sequence>MGKLFLVASFISLLMADCEPNIENDKRVIIKGEIVDPQANPIQAIEVTTSVEEYVLGKTTSNSDGSFEMVAPESYDESFLIAINVDAENNYTSAKIFRDEDEIGRPKIYDLGAVTLRPTSNFTLTTTRNSTTSDHINVQINYLATSCVYDFNNGLQEDPSQCYEQNYISRTTNEINSNLDLQLKVMRDIPLQITYQIDEEPATTIEVTPNQQNFEYEIFY</sequence>
<name>A0ABQ3BJ93_9FLAO</name>
<keyword evidence="2" id="KW-1185">Reference proteome</keyword>
<proteinExistence type="predicted"/>
<comment type="caution">
    <text evidence="1">The sequence shown here is derived from an EMBL/GenBank/DDBJ whole genome shotgun (WGS) entry which is preliminary data.</text>
</comment>